<evidence type="ECO:0000256" key="1">
    <source>
        <dbReference type="ARBA" id="ARBA00010641"/>
    </source>
</evidence>
<dbReference type="InterPro" id="IPR013325">
    <property type="entry name" value="RNA_pol_sigma_r2"/>
</dbReference>
<comment type="similarity">
    <text evidence="1">Belongs to the sigma-70 factor family. ECF subfamily.</text>
</comment>
<feature type="domain" description="RNA polymerase sigma-70 region 2" evidence="5">
    <location>
        <begin position="38"/>
        <end position="101"/>
    </location>
</feature>
<dbReference type="InterPro" id="IPR039425">
    <property type="entry name" value="RNA_pol_sigma-70-like"/>
</dbReference>
<dbReference type="Gene3D" id="1.10.1740.10">
    <property type="match status" value="1"/>
</dbReference>
<evidence type="ECO:0000313" key="7">
    <source>
        <dbReference type="EMBL" id="MCL6216928.1"/>
    </source>
</evidence>
<dbReference type="InterPro" id="IPR013324">
    <property type="entry name" value="RNA_pol_sigma_r3/r4-like"/>
</dbReference>
<protein>
    <submittedName>
        <fullName evidence="7">Sigma-70 family RNA polymerase sigma factor</fullName>
    </submittedName>
</protein>
<dbReference type="InterPro" id="IPR007627">
    <property type="entry name" value="RNA_pol_sigma70_r2"/>
</dbReference>
<dbReference type="GO" id="GO:0006352">
    <property type="term" value="P:DNA-templated transcription initiation"/>
    <property type="evidence" value="ECO:0007669"/>
    <property type="project" value="InterPro"/>
</dbReference>
<accession>A0A9X1ZR88</accession>
<dbReference type="InterPro" id="IPR014284">
    <property type="entry name" value="RNA_pol_sigma-70_dom"/>
</dbReference>
<dbReference type="GO" id="GO:0003677">
    <property type="term" value="F:DNA binding"/>
    <property type="evidence" value="ECO:0007669"/>
    <property type="project" value="InterPro"/>
</dbReference>
<keyword evidence="3" id="KW-0731">Sigma factor</keyword>
<proteinExistence type="inferred from homology"/>
<evidence type="ECO:0000259" key="6">
    <source>
        <dbReference type="Pfam" id="PF08281"/>
    </source>
</evidence>
<sequence>MGAITLHAIVANHNEAISDYLSFFYFCKMEKEQLWDIFRDEVYFFILKKVKDSQAAKDILQNVFLKVHSYYNTLRDKQKLRSWVFQITRNEIADYYKDESRYVEIQHKEKQALVDVYEDVCCLNFFMNNLPSPYKEAIELVYVEGMKQHEAAEDLGISLANMKARVRRGKTMLAVKLKRCCRYEIDENGKLVGEANCARCNSM</sequence>
<dbReference type="NCBIfam" id="TIGR02937">
    <property type="entry name" value="sigma70-ECF"/>
    <property type="match status" value="1"/>
</dbReference>
<evidence type="ECO:0000256" key="4">
    <source>
        <dbReference type="ARBA" id="ARBA00023163"/>
    </source>
</evidence>
<dbReference type="AlphaFoldDB" id="A0A9X1ZR88"/>
<name>A0A9X1ZR88_9FLAO</name>
<dbReference type="Pfam" id="PF04542">
    <property type="entry name" value="Sigma70_r2"/>
    <property type="match status" value="1"/>
</dbReference>
<keyword evidence="8" id="KW-1185">Reference proteome</keyword>
<dbReference type="PANTHER" id="PTHR43133:SF62">
    <property type="entry name" value="RNA POLYMERASE SIGMA FACTOR SIGZ"/>
    <property type="match status" value="1"/>
</dbReference>
<dbReference type="EMBL" id="JAKHSK010000001">
    <property type="protein sequence ID" value="MCL6216928.1"/>
    <property type="molecule type" value="Genomic_DNA"/>
</dbReference>
<dbReference type="Proteomes" id="UP001139521">
    <property type="component" value="Unassembled WGS sequence"/>
</dbReference>
<reference evidence="7" key="1">
    <citation type="submission" date="2022-01" db="EMBL/GenBank/DDBJ databases">
        <title>Genome sequencing of Zunongwangia sp. M21534 genome.</title>
        <authorList>
            <person name="Chen Y."/>
            <person name="Dong C."/>
            <person name="Shao Z."/>
        </authorList>
    </citation>
    <scope>NUCLEOTIDE SEQUENCE</scope>
    <source>
        <strain evidence="7">MCCC M21534</strain>
    </source>
</reference>
<keyword evidence="2" id="KW-0805">Transcription regulation</keyword>
<evidence type="ECO:0000256" key="3">
    <source>
        <dbReference type="ARBA" id="ARBA00023082"/>
    </source>
</evidence>
<evidence type="ECO:0000256" key="2">
    <source>
        <dbReference type="ARBA" id="ARBA00023015"/>
    </source>
</evidence>
<dbReference type="PANTHER" id="PTHR43133">
    <property type="entry name" value="RNA POLYMERASE ECF-TYPE SIGMA FACTO"/>
    <property type="match status" value="1"/>
</dbReference>
<evidence type="ECO:0000259" key="5">
    <source>
        <dbReference type="Pfam" id="PF04542"/>
    </source>
</evidence>
<comment type="caution">
    <text evidence="7">The sequence shown here is derived from an EMBL/GenBank/DDBJ whole genome shotgun (WGS) entry which is preliminary data.</text>
</comment>
<dbReference type="Gene3D" id="1.10.10.10">
    <property type="entry name" value="Winged helix-like DNA-binding domain superfamily/Winged helix DNA-binding domain"/>
    <property type="match status" value="1"/>
</dbReference>
<evidence type="ECO:0000313" key="8">
    <source>
        <dbReference type="Proteomes" id="UP001139521"/>
    </source>
</evidence>
<organism evidence="7 8">
    <name type="scientific">Zunongwangia pacifica</name>
    <dbReference type="NCBI Taxonomy" id="2911062"/>
    <lineage>
        <taxon>Bacteria</taxon>
        <taxon>Pseudomonadati</taxon>
        <taxon>Bacteroidota</taxon>
        <taxon>Flavobacteriia</taxon>
        <taxon>Flavobacteriales</taxon>
        <taxon>Flavobacteriaceae</taxon>
        <taxon>Zunongwangia</taxon>
    </lineage>
</organism>
<dbReference type="GO" id="GO:0016987">
    <property type="term" value="F:sigma factor activity"/>
    <property type="evidence" value="ECO:0007669"/>
    <property type="project" value="UniProtKB-KW"/>
</dbReference>
<dbReference type="Pfam" id="PF08281">
    <property type="entry name" value="Sigma70_r4_2"/>
    <property type="match status" value="1"/>
</dbReference>
<dbReference type="InterPro" id="IPR036388">
    <property type="entry name" value="WH-like_DNA-bd_sf"/>
</dbReference>
<dbReference type="SUPFAM" id="SSF88946">
    <property type="entry name" value="Sigma2 domain of RNA polymerase sigma factors"/>
    <property type="match status" value="1"/>
</dbReference>
<gene>
    <name evidence="7" type="ORF">L1967_01355</name>
</gene>
<dbReference type="InterPro" id="IPR013249">
    <property type="entry name" value="RNA_pol_sigma70_r4_t2"/>
</dbReference>
<keyword evidence="4" id="KW-0804">Transcription</keyword>
<dbReference type="SUPFAM" id="SSF88659">
    <property type="entry name" value="Sigma3 and sigma4 domains of RNA polymerase sigma factors"/>
    <property type="match status" value="1"/>
</dbReference>
<feature type="domain" description="RNA polymerase sigma factor 70 region 4 type 2" evidence="6">
    <location>
        <begin position="127"/>
        <end position="173"/>
    </location>
</feature>